<dbReference type="NCBIfam" id="TIGR03850">
    <property type="entry name" value="bind_CPR_0540"/>
    <property type="match status" value="1"/>
</dbReference>
<dbReference type="PROSITE" id="PS51257">
    <property type="entry name" value="PROKAR_LIPOPROTEIN"/>
    <property type="match status" value="1"/>
</dbReference>
<organism evidence="2 3">
    <name type="scientific">Clostridium thermobutyricum DSM 4928</name>
    <dbReference type="NCBI Taxonomy" id="1121339"/>
    <lineage>
        <taxon>Bacteria</taxon>
        <taxon>Bacillati</taxon>
        <taxon>Bacillota</taxon>
        <taxon>Clostridia</taxon>
        <taxon>Eubacteriales</taxon>
        <taxon>Clostridiaceae</taxon>
        <taxon>Clostridium</taxon>
    </lineage>
</organism>
<dbReference type="InterPro" id="IPR050490">
    <property type="entry name" value="Bact_solute-bd_prot1"/>
</dbReference>
<dbReference type="AlphaFoldDB" id="A0A1V4STN3"/>
<accession>A0A1V4STN3</accession>
<gene>
    <name evidence="2" type="primary">msmE</name>
    <name evidence="2" type="ORF">CLTHE_21020</name>
</gene>
<dbReference type="EMBL" id="LTAY01000053">
    <property type="protein sequence ID" value="OPX47218.1"/>
    <property type="molecule type" value="Genomic_DNA"/>
</dbReference>
<dbReference type="RefSeq" id="WP_080023334.1">
    <property type="nucleotide sequence ID" value="NZ_LTAY01000053.1"/>
</dbReference>
<dbReference type="Gene3D" id="3.40.190.10">
    <property type="entry name" value="Periplasmic binding protein-like II"/>
    <property type="match status" value="1"/>
</dbReference>
<sequence length="449" mass="49592">MKKRRLICLLSALIMGTSLVACGGAAEDKAEGSGENKVLKIAAFEGGYGKEYWETLKEKFEAENEGVTVELTVKSNLEEVIRPQIQSGNVPDLVYLATNREEALTETFIKEQSLHDLSNMLEKTVPGENVKVKDKILPGFLATSATNPYPDGKTYLAPLFYSPTGLFYNKGLFKEKGYELPKTWDEMFKLGDKAKKDGIALFSYPTSGYFDGAMGAMLAGAGGIEAFNKAMAYEDGFWKTDEAKTVLETISKMKNYLEPTVVANANAQGFKNNQQLILDNKALFIPNGSWLPDEMKDAPRKDGFEWGFMAYPAFKDGGKSYAYNFLEQMYIPKDAANKELAEDFMAYMYSDEAVKIIAEKAKAVVPVKGSIDLAKDSLTDLQVELLSVYDKGAEPVMGSFVATEPVEGLNFTDIYMGTIDSIMTGDKTVEDWQKALVEASEKLNKAIIK</sequence>
<protein>
    <submittedName>
        <fullName evidence="2">Multiple sugar-binding protein</fullName>
    </submittedName>
</protein>
<keyword evidence="1" id="KW-0732">Signal</keyword>
<proteinExistence type="predicted"/>
<evidence type="ECO:0000313" key="2">
    <source>
        <dbReference type="EMBL" id="OPX47218.1"/>
    </source>
</evidence>
<dbReference type="InterPro" id="IPR022387">
    <property type="entry name" value="Bind_CPR0540"/>
</dbReference>
<dbReference type="PANTHER" id="PTHR43649:SF12">
    <property type="entry name" value="DIACETYLCHITOBIOSE BINDING PROTEIN DASA"/>
    <property type="match status" value="1"/>
</dbReference>
<dbReference type="SUPFAM" id="SSF53850">
    <property type="entry name" value="Periplasmic binding protein-like II"/>
    <property type="match status" value="1"/>
</dbReference>
<dbReference type="OrthoDB" id="94797at2"/>
<dbReference type="InterPro" id="IPR006059">
    <property type="entry name" value="SBP"/>
</dbReference>
<evidence type="ECO:0000256" key="1">
    <source>
        <dbReference type="SAM" id="SignalP"/>
    </source>
</evidence>
<feature type="signal peptide" evidence="1">
    <location>
        <begin position="1"/>
        <end position="20"/>
    </location>
</feature>
<dbReference type="Pfam" id="PF01547">
    <property type="entry name" value="SBP_bac_1"/>
    <property type="match status" value="1"/>
</dbReference>
<dbReference type="PANTHER" id="PTHR43649">
    <property type="entry name" value="ARABINOSE-BINDING PROTEIN-RELATED"/>
    <property type="match status" value="1"/>
</dbReference>
<dbReference type="Proteomes" id="UP000191448">
    <property type="component" value="Unassembled WGS sequence"/>
</dbReference>
<evidence type="ECO:0000313" key="3">
    <source>
        <dbReference type="Proteomes" id="UP000191448"/>
    </source>
</evidence>
<comment type="caution">
    <text evidence="2">The sequence shown here is derived from an EMBL/GenBank/DDBJ whole genome shotgun (WGS) entry which is preliminary data.</text>
</comment>
<name>A0A1V4STN3_9CLOT</name>
<reference evidence="2 3" key="1">
    <citation type="submission" date="2016-02" db="EMBL/GenBank/DDBJ databases">
        <title>Genome sequence of Clostridium thermobutyricum DSM 4928.</title>
        <authorList>
            <person name="Poehlein A."/>
            <person name="Daniel R."/>
        </authorList>
    </citation>
    <scope>NUCLEOTIDE SEQUENCE [LARGE SCALE GENOMIC DNA]</scope>
    <source>
        <strain evidence="2 3">DSM 4928</strain>
    </source>
</reference>
<feature type="chain" id="PRO_5039082893" evidence="1">
    <location>
        <begin position="21"/>
        <end position="449"/>
    </location>
</feature>